<evidence type="ECO:0000256" key="2">
    <source>
        <dbReference type="ARBA" id="ARBA00005582"/>
    </source>
</evidence>
<dbReference type="GO" id="GO:0008413">
    <property type="term" value="F:8-oxo-7,8-dihydroguanosine triphosphate pyrophosphatase activity"/>
    <property type="evidence" value="ECO:0007669"/>
    <property type="project" value="TreeGrafter"/>
</dbReference>
<dbReference type="PRINTS" id="PR00502">
    <property type="entry name" value="NUDIXFAMILY"/>
</dbReference>
<sequence>MFDVAVTYILRDNLGVAEVLLGEKLRGLGAGNIVGPGGKVEEGETPEEAAIREVREEVGLVIESHALSPLARIRYPFLNRENLSQRSFVFSTQIFSGEIRESGELVASWWPVHQIPYERMWADAKLWLPRALLGRFIEATVVIGENNEVLSHDC</sequence>
<reference evidence="7" key="1">
    <citation type="submission" date="2020-05" db="EMBL/GenBank/DDBJ databases">
        <authorList>
            <person name="Chiriac C."/>
            <person name="Salcher M."/>
            <person name="Ghai R."/>
            <person name="Kavagutti S V."/>
        </authorList>
    </citation>
    <scope>NUCLEOTIDE SEQUENCE</scope>
</reference>
<dbReference type="AlphaFoldDB" id="A0A6J6DJ49"/>
<dbReference type="InterPro" id="IPR020084">
    <property type="entry name" value="NUDIX_hydrolase_CS"/>
</dbReference>
<dbReference type="PROSITE" id="PS51462">
    <property type="entry name" value="NUDIX"/>
    <property type="match status" value="1"/>
</dbReference>
<comment type="cofactor">
    <cofactor evidence="1">
        <name>Mg(2+)</name>
        <dbReference type="ChEBI" id="CHEBI:18420"/>
    </cofactor>
</comment>
<accession>A0A6J6DJ49</accession>
<dbReference type="Gene3D" id="3.90.79.10">
    <property type="entry name" value="Nucleoside Triphosphate Pyrophosphohydrolase"/>
    <property type="match status" value="1"/>
</dbReference>
<dbReference type="InterPro" id="IPR000086">
    <property type="entry name" value="NUDIX_hydrolase_dom"/>
</dbReference>
<keyword evidence="5" id="KW-0460">Magnesium</keyword>
<dbReference type="Pfam" id="PF00293">
    <property type="entry name" value="NUDIX"/>
    <property type="match status" value="1"/>
</dbReference>
<dbReference type="SUPFAM" id="SSF55811">
    <property type="entry name" value="Nudix"/>
    <property type="match status" value="1"/>
</dbReference>
<dbReference type="CDD" id="cd03427">
    <property type="entry name" value="NUDIX_MTH1_Nudt1"/>
    <property type="match status" value="1"/>
</dbReference>
<dbReference type="InterPro" id="IPR015797">
    <property type="entry name" value="NUDIX_hydrolase-like_dom_sf"/>
</dbReference>
<evidence type="ECO:0000259" key="6">
    <source>
        <dbReference type="PROSITE" id="PS51462"/>
    </source>
</evidence>
<dbReference type="PANTHER" id="PTHR43758:SF2">
    <property type="entry name" value="OXIDIZED PURINE NUCLEOSIDE TRIPHOSPHATE HYDROLASE"/>
    <property type="match status" value="1"/>
</dbReference>
<dbReference type="GO" id="GO:0005737">
    <property type="term" value="C:cytoplasm"/>
    <property type="evidence" value="ECO:0007669"/>
    <property type="project" value="TreeGrafter"/>
</dbReference>
<evidence type="ECO:0000256" key="4">
    <source>
        <dbReference type="ARBA" id="ARBA00022801"/>
    </source>
</evidence>
<evidence type="ECO:0000256" key="3">
    <source>
        <dbReference type="ARBA" id="ARBA00022723"/>
    </source>
</evidence>
<dbReference type="EMBL" id="CAEZTM010000008">
    <property type="protein sequence ID" value="CAB4564030.1"/>
    <property type="molecule type" value="Genomic_DNA"/>
</dbReference>
<keyword evidence="3" id="KW-0479">Metal-binding</keyword>
<evidence type="ECO:0000313" key="7">
    <source>
        <dbReference type="EMBL" id="CAB4564030.1"/>
    </source>
</evidence>
<evidence type="ECO:0000256" key="1">
    <source>
        <dbReference type="ARBA" id="ARBA00001946"/>
    </source>
</evidence>
<dbReference type="PANTHER" id="PTHR43758">
    <property type="entry name" value="7,8-DIHYDRO-8-OXOGUANINE TRIPHOSPHATASE"/>
    <property type="match status" value="1"/>
</dbReference>
<dbReference type="PROSITE" id="PS00893">
    <property type="entry name" value="NUDIX_BOX"/>
    <property type="match status" value="1"/>
</dbReference>
<dbReference type="GO" id="GO:0046872">
    <property type="term" value="F:metal ion binding"/>
    <property type="evidence" value="ECO:0007669"/>
    <property type="project" value="UniProtKB-KW"/>
</dbReference>
<dbReference type="GO" id="GO:0042262">
    <property type="term" value="P:DNA protection"/>
    <property type="evidence" value="ECO:0007669"/>
    <property type="project" value="TreeGrafter"/>
</dbReference>
<gene>
    <name evidence="7" type="ORF">UFOPK1684_00302</name>
</gene>
<protein>
    <submittedName>
        <fullName evidence="7">Unannotated protein</fullName>
    </submittedName>
</protein>
<dbReference type="InterPro" id="IPR020476">
    <property type="entry name" value="Nudix_hydrolase"/>
</dbReference>
<evidence type="ECO:0000256" key="5">
    <source>
        <dbReference type="ARBA" id="ARBA00022842"/>
    </source>
</evidence>
<keyword evidence="4" id="KW-0378">Hydrolase</keyword>
<organism evidence="7">
    <name type="scientific">freshwater metagenome</name>
    <dbReference type="NCBI Taxonomy" id="449393"/>
    <lineage>
        <taxon>unclassified sequences</taxon>
        <taxon>metagenomes</taxon>
        <taxon>ecological metagenomes</taxon>
    </lineage>
</organism>
<comment type="similarity">
    <text evidence="2">Belongs to the Nudix hydrolase family.</text>
</comment>
<proteinExistence type="inferred from homology"/>
<name>A0A6J6DJ49_9ZZZZ</name>
<feature type="domain" description="Nudix hydrolase" evidence="6">
    <location>
        <begin position="1"/>
        <end position="136"/>
    </location>
</feature>